<sequence length="659" mass="73660">WLHYDQERDVVLCFFCMRAYSVCYNGCQANKGYSNWKDAAVNFARHEASRCHRDAVAKTVSLPAATAGNGESHSTQPPEEKLERQKCFMKLLSSVQYLARQNLPLGGDGQNHDSNLSQLLKLRGEDDLDFLGWLKGKAGKYTSPEIQNEVLKEMAFQVLQDIGKRVHKAPFFSVMVEEMEGTPSSEEFVIGLRWVDDRFHVYEEFIELFKVACVDAETLVYAIKGVLQRLNLSLSKARGQCYEAAAGPMAALKFKVAKQVMEEEPKAIHLHCYAQTLGLACGDYIKRCALMKDVLDTTYEIGNLVKRFPRGTGSFMDLKEQLSADTLGVRILCPARWTVGANALLGIASNYEVLQEAWPEMLAFATDPELKSRIRGVSSHMAAFDFLFGVMLGELVLRHSDDLSRALQQEGLRAAEGEELVSAAVQTLASLRTEANFKTFWNQVTKTAEPLNIGEPQVSRPRKKARKCDEGRAPPKVPAATEDHYRLIYYEAVALVISCVRNRFDQKAASGMNYEAEFAFITCFYGTDFEPQRLKTQLEILSTQFTGAAKVPKGGSTISLLDIVGFLRSFTLPQRQVLSEVCTLVNLILSLPAANAVCERSLCTSQRLRNYLRATRSQDRQGHLMLLHVHEHLTDNLDLKEIANTLVSASDGCLTFTES</sequence>
<feature type="region of interest" description="Disordered" evidence="1">
    <location>
        <begin position="454"/>
        <end position="476"/>
    </location>
</feature>
<reference evidence="3" key="3">
    <citation type="submission" date="2025-09" db="UniProtKB">
        <authorList>
            <consortium name="Ensembl"/>
        </authorList>
    </citation>
    <scope>IDENTIFICATION</scope>
</reference>
<dbReference type="HOGENOM" id="CLU_006175_4_2_1"/>
<proteinExistence type="predicted"/>
<evidence type="ECO:0000259" key="2">
    <source>
        <dbReference type="Pfam" id="PF14291"/>
    </source>
</evidence>
<dbReference type="Proteomes" id="UP000008672">
    <property type="component" value="Unassembled WGS sequence"/>
</dbReference>
<feature type="domain" description="DUF4371" evidence="2">
    <location>
        <begin position="136"/>
        <end position="246"/>
    </location>
</feature>
<protein>
    <recommendedName>
        <fullName evidence="2">DUF4371 domain-containing protein</fullName>
    </recommendedName>
</protein>
<dbReference type="InParanoid" id="H3A1E8"/>
<dbReference type="Pfam" id="PF14291">
    <property type="entry name" value="DUF4371"/>
    <property type="match status" value="1"/>
</dbReference>
<accession>H3A1E8</accession>
<dbReference type="PANTHER" id="PTHR45749:SF21">
    <property type="entry name" value="DUF4371 DOMAIN-CONTAINING PROTEIN"/>
    <property type="match status" value="1"/>
</dbReference>
<dbReference type="PANTHER" id="PTHR45749">
    <property type="match status" value="1"/>
</dbReference>
<dbReference type="InterPro" id="IPR025398">
    <property type="entry name" value="DUF4371"/>
</dbReference>
<evidence type="ECO:0000256" key="1">
    <source>
        <dbReference type="SAM" id="MobiDB-lite"/>
    </source>
</evidence>
<dbReference type="eggNOG" id="ENOG502QSU3">
    <property type="taxonomic scope" value="Eukaryota"/>
</dbReference>
<dbReference type="EMBL" id="AFYH01207742">
    <property type="status" value="NOT_ANNOTATED_CDS"/>
    <property type="molecule type" value="Genomic_DNA"/>
</dbReference>
<evidence type="ECO:0000313" key="4">
    <source>
        <dbReference type="Proteomes" id="UP000008672"/>
    </source>
</evidence>
<dbReference type="Ensembl" id="ENSLACT00000003500.1">
    <property type="protein sequence ID" value="ENSLACP00000003469.1"/>
    <property type="gene ID" value="ENSLACG00000003095.1"/>
</dbReference>
<evidence type="ECO:0000313" key="3">
    <source>
        <dbReference type="Ensembl" id="ENSLACP00000003469.1"/>
    </source>
</evidence>
<reference evidence="4" key="1">
    <citation type="submission" date="2011-08" db="EMBL/GenBank/DDBJ databases">
        <title>The draft genome of Latimeria chalumnae.</title>
        <authorList>
            <person name="Di Palma F."/>
            <person name="Alfoldi J."/>
            <person name="Johnson J."/>
            <person name="Berlin A."/>
            <person name="Gnerre S."/>
            <person name="Jaffe D."/>
            <person name="MacCallum I."/>
            <person name="Young S."/>
            <person name="Walker B.J."/>
            <person name="Lander E."/>
            <person name="Lindblad-Toh K."/>
        </authorList>
    </citation>
    <scope>NUCLEOTIDE SEQUENCE [LARGE SCALE GENOMIC DNA]</scope>
    <source>
        <strain evidence="4">Wild caught</strain>
    </source>
</reference>
<keyword evidence="4" id="KW-1185">Reference proteome</keyword>
<organism evidence="3 4">
    <name type="scientific">Latimeria chalumnae</name>
    <name type="common">Coelacanth</name>
    <dbReference type="NCBI Taxonomy" id="7897"/>
    <lineage>
        <taxon>Eukaryota</taxon>
        <taxon>Metazoa</taxon>
        <taxon>Chordata</taxon>
        <taxon>Craniata</taxon>
        <taxon>Vertebrata</taxon>
        <taxon>Euteleostomi</taxon>
        <taxon>Coelacanthiformes</taxon>
        <taxon>Coelacanthidae</taxon>
        <taxon>Latimeria</taxon>
    </lineage>
</organism>
<reference evidence="3" key="2">
    <citation type="submission" date="2025-08" db="UniProtKB">
        <authorList>
            <consortium name="Ensembl"/>
        </authorList>
    </citation>
    <scope>IDENTIFICATION</scope>
</reference>
<dbReference type="AlphaFoldDB" id="H3A1E8"/>
<name>H3A1E8_LATCH</name>
<dbReference type="GeneTree" id="ENSGT00940000162068"/>